<evidence type="ECO:0000313" key="7">
    <source>
        <dbReference type="EMBL" id="TWE17012.1"/>
    </source>
</evidence>
<evidence type="ECO:0000256" key="2">
    <source>
        <dbReference type="ARBA" id="ARBA00023125"/>
    </source>
</evidence>
<dbReference type="InterPro" id="IPR050090">
    <property type="entry name" value="Tyrosine_recombinase_XerCD"/>
</dbReference>
<dbReference type="SUPFAM" id="SSF56349">
    <property type="entry name" value="DNA breaking-rejoining enzymes"/>
    <property type="match status" value="1"/>
</dbReference>
<dbReference type="CDD" id="cd01189">
    <property type="entry name" value="INT_ICEBs1_C_like"/>
    <property type="match status" value="1"/>
</dbReference>
<evidence type="ECO:0000256" key="1">
    <source>
        <dbReference type="ARBA" id="ARBA00008857"/>
    </source>
</evidence>
<dbReference type="InterPro" id="IPR011010">
    <property type="entry name" value="DNA_brk_join_enz"/>
</dbReference>
<dbReference type="InterPro" id="IPR044068">
    <property type="entry name" value="CB"/>
</dbReference>
<feature type="domain" description="Core-binding (CB)" evidence="6">
    <location>
        <begin position="104"/>
        <end position="182"/>
    </location>
</feature>
<dbReference type="InterPro" id="IPR002104">
    <property type="entry name" value="Integrase_catalytic"/>
</dbReference>
<dbReference type="Gene3D" id="1.10.150.130">
    <property type="match status" value="1"/>
</dbReference>
<comment type="similarity">
    <text evidence="1">Belongs to the 'phage' integrase family.</text>
</comment>
<dbReference type="OrthoDB" id="9805859at2"/>
<evidence type="ECO:0000256" key="3">
    <source>
        <dbReference type="ARBA" id="ARBA00023172"/>
    </source>
</evidence>
<keyword evidence="2 4" id="KW-0238">DNA-binding</keyword>
<evidence type="ECO:0000259" key="5">
    <source>
        <dbReference type="PROSITE" id="PS51898"/>
    </source>
</evidence>
<dbReference type="Gene3D" id="1.10.443.10">
    <property type="entry name" value="Intergrase catalytic core"/>
    <property type="match status" value="1"/>
</dbReference>
<dbReference type="EMBL" id="VIVR01000001">
    <property type="protein sequence ID" value="TWE17012.1"/>
    <property type="molecule type" value="Genomic_DNA"/>
</dbReference>
<keyword evidence="8" id="KW-1185">Reference proteome</keyword>
<feature type="domain" description="Tyr recombinase" evidence="5">
    <location>
        <begin position="283"/>
        <end position="482"/>
    </location>
</feature>
<dbReference type="InterPro" id="IPR013762">
    <property type="entry name" value="Integrase-like_cat_sf"/>
</dbReference>
<sequence>MFEEKTYKRCACRGPMVHKSGPNKGKPVLLPDGTQKIGYLETSCPQLKKRTHGSWTYAIELPAKPGEKRQRAKEGGFATQKEAADKCAEVWAQAQVGVDVLSKETFGEYMDRWIDGKSDLARSTVDPYTRHIRLYIKPSMGHVLRKDIRKHHLDAMFGWINDENEQRAVHRALVEALAEDCEAKRRAWHAAPKHERAEVRQVWHEARDQLKTERRQLKRITDIPTQHKIKATLSSAMNDAVAALEMTRNWAALVTLPSIKPPRPIVWTPQRVARWRETGEVPSPVMIWTPQLAGQFLDRYVDDALFDLWHFKAFRGPRRGECCALPWSEVDLDNLSVTISQQVVSVAYKVYGEDPKADSERTISIDQENAALFRLRKLRQAADKARCLAAGKAWIDSGLVFTKEDGEGYHPDYLTARFKRLVEKADLPPTRLHDLRHLAASLARLAGVDMKGIQVQLGHSSFQITADTYTSVLPQLEQAAAEATLATVPRTTRITEAAGNELVAA</sequence>
<dbReference type="GO" id="GO:0003677">
    <property type="term" value="F:DNA binding"/>
    <property type="evidence" value="ECO:0007669"/>
    <property type="project" value="UniProtKB-UniRule"/>
</dbReference>
<gene>
    <name evidence="7" type="ORF">FB465_2010</name>
</gene>
<reference evidence="7 8" key="1">
    <citation type="submission" date="2019-06" db="EMBL/GenBank/DDBJ databases">
        <title>Sequencing the genomes of 1000 actinobacteria strains.</title>
        <authorList>
            <person name="Klenk H.-P."/>
        </authorList>
    </citation>
    <scope>NUCLEOTIDE SEQUENCE [LARGE SCALE GENOMIC DNA]</scope>
    <source>
        <strain evidence="7 8">DSM 41649</strain>
    </source>
</reference>
<dbReference type="GO" id="GO:0015074">
    <property type="term" value="P:DNA integration"/>
    <property type="evidence" value="ECO:0007669"/>
    <property type="project" value="InterPro"/>
</dbReference>
<dbReference type="PROSITE" id="PS51898">
    <property type="entry name" value="TYR_RECOMBINASE"/>
    <property type="match status" value="1"/>
</dbReference>
<evidence type="ECO:0000313" key="8">
    <source>
        <dbReference type="Proteomes" id="UP000318416"/>
    </source>
</evidence>
<accession>A0A561EN55</accession>
<dbReference type="PANTHER" id="PTHR30349:SF41">
    <property type="entry name" value="INTEGRASE_RECOMBINASE PROTEIN MJ0367-RELATED"/>
    <property type="match status" value="1"/>
</dbReference>
<dbReference type="GO" id="GO:0006310">
    <property type="term" value="P:DNA recombination"/>
    <property type="evidence" value="ECO:0007669"/>
    <property type="project" value="UniProtKB-KW"/>
</dbReference>
<organism evidence="7 8">
    <name type="scientific">Kitasatospora atroaurantiaca</name>
    <dbReference type="NCBI Taxonomy" id="285545"/>
    <lineage>
        <taxon>Bacteria</taxon>
        <taxon>Bacillati</taxon>
        <taxon>Actinomycetota</taxon>
        <taxon>Actinomycetes</taxon>
        <taxon>Kitasatosporales</taxon>
        <taxon>Streptomycetaceae</taxon>
        <taxon>Kitasatospora</taxon>
    </lineage>
</organism>
<protein>
    <submittedName>
        <fullName evidence="7">Phage integrase family protein</fullName>
    </submittedName>
</protein>
<dbReference type="PROSITE" id="PS51900">
    <property type="entry name" value="CB"/>
    <property type="match status" value="1"/>
</dbReference>
<dbReference type="InterPro" id="IPR010998">
    <property type="entry name" value="Integrase_recombinase_N"/>
</dbReference>
<dbReference type="RefSeq" id="WP_145789522.1">
    <property type="nucleotide sequence ID" value="NZ_BAAABR010000054.1"/>
</dbReference>
<dbReference type="Pfam" id="PF00589">
    <property type="entry name" value="Phage_integrase"/>
    <property type="match status" value="1"/>
</dbReference>
<comment type="caution">
    <text evidence="7">The sequence shown here is derived from an EMBL/GenBank/DDBJ whole genome shotgun (WGS) entry which is preliminary data.</text>
</comment>
<evidence type="ECO:0000259" key="6">
    <source>
        <dbReference type="PROSITE" id="PS51900"/>
    </source>
</evidence>
<dbReference type="PANTHER" id="PTHR30349">
    <property type="entry name" value="PHAGE INTEGRASE-RELATED"/>
    <property type="match status" value="1"/>
</dbReference>
<keyword evidence="3" id="KW-0233">DNA recombination</keyword>
<evidence type="ECO:0000256" key="4">
    <source>
        <dbReference type="PROSITE-ProRule" id="PRU01248"/>
    </source>
</evidence>
<dbReference type="Proteomes" id="UP000318416">
    <property type="component" value="Unassembled WGS sequence"/>
</dbReference>
<name>A0A561EN55_9ACTN</name>
<proteinExistence type="inferred from homology"/>
<dbReference type="AlphaFoldDB" id="A0A561EN55"/>